<name>A0A4R9AZW9_9MICO</name>
<dbReference type="SUPFAM" id="SSF52540">
    <property type="entry name" value="P-loop containing nucleoside triphosphate hydrolases"/>
    <property type="match status" value="1"/>
</dbReference>
<dbReference type="Pfam" id="PF13476">
    <property type="entry name" value="AAA_23"/>
    <property type="match status" value="1"/>
</dbReference>
<comment type="similarity">
    <text evidence="1">Belongs to the SMC family. SbcC subfamily.</text>
</comment>
<sequence length="1025" mass="109691">MKILRLRLAGFGPFKNEQIVDFERFDADGIFLISGKTGAGKSSLLDAICFALYNSVPRFDSGELKLRSDHCEPGDPTFVELDFSVDEARYRLRRSPAYERPKKSGTGVTTAAPTAVLQVWDDGDWRGIAAKLVTVGHELDAILPLKVDQFLQVILLAQNRFQRFLLAKTEERRAVLRSLFNTSRFDQLEAALILRRKGLGERLAMGQRDLDENQAAAALLLQSEGSLGAPTAQWFTTAQHDLVTQRDAATVLVTRSNDHLAAATGRHESLVHTHERQLRRSSAMTELTALQARHVDTTRDRADLQSAERAARVWPQIRARRDAALACEVAEAALATARAERRKNRTAAPLAEDAGTAGTAGTAGLHPSGSGNDHPQALPPESLEQIQSVIDVLLGRLGALDNAVADERAIPGLDVEIADLLATQQEHSRALDAARAELEALPEQIATLTAEHSATLLLAARRHDTTIALESALLTLEAAQAVDQLSATLLTAQQEELTASGDNAAAAAHYEGVLARRFSGFAAELATRLVTGDACAVCGSTAHPQPARLEQESVGPHDLEAARTAVADRQGQLVIAQSVVQSVDLRLAEARALTRGGEVRALKAEHDAATTAHELAGRAATRLPAMHAQLSDLHAAMTRAASSLESIREGRDRAVTAHAARVSQRTTVVDRLTEQRGEFESVQGQVGYLRAHLVIARTLAAALMLVDQRRAHRDAAETHLFAQLVDEGFLTAEAAQAAKLDQTEIERRTNALRVHDDALAAARATLAHPDLADLPDETVLLEPSRLAVVASSTARDAALTTHGSLLDRTRALAAIVGRAAAALAVSGALQSDYQQVRELADAVHGDEPNTKRMRLENYVLAAQLEEIVAAANTRLRTMTSDRYSLEHDDSLAFGGARSGLGLAIRDEYTGRARATHSLSGGETFLASLALALGLAEVVTGQAGGITLDTLFVDEGFGSLDSETLETAMSTLDTLRAGGRTIGLISHVDSMKEQIPAALRITVTDAGYSRIEADQPPSDPGGGGQS</sequence>
<dbReference type="GO" id="GO:0016887">
    <property type="term" value="F:ATP hydrolysis activity"/>
    <property type="evidence" value="ECO:0007669"/>
    <property type="project" value="InterPro"/>
</dbReference>
<dbReference type="PANTHER" id="PTHR32114:SF2">
    <property type="entry name" value="ABC TRANSPORTER ABCH.3"/>
    <property type="match status" value="1"/>
</dbReference>
<organism evidence="7 8">
    <name type="scientific">Cryobacterium gelidum</name>
    <dbReference type="NCBI Taxonomy" id="1259164"/>
    <lineage>
        <taxon>Bacteria</taxon>
        <taxon>Bacillati</taxon>
        <taxon>Actinomycetota</taxon>
        <taxon>Actinomycetes</taxon>
        <taxon>Micrococcales</taxon>
        <taxon>Microbacteriaceae</taxon>
        <taxon>Cryobacterium</taxon>
    </lineage>
</organism>
<keyword evidence="8" id="KW-1185">Reference proteome</keyword>
<dbReference type="Gene3D" id="3.40.50.300">
    <property type="entry name" value="P-loop containing nucleotide triphosphate hydrolases"/>
    <property type="match status" value="2"/>
</dbReference>
<feature type="coiled-coil region" evidence="4">
    <location>
        <begin position="417"/>
        <end position="451"/>
    </location>
</feature>
<keyword evidence="4" id="KW-0175">Coiled coil</keyword>
<evidence type="ECO:0000256" key="5">
    <source>
        <dbReference type="SAM" id="MobiDB-lite"/>
    </source>
</evidence>
<evidence type="ECO:0000256" key="1">
    <source>
        <dbReference type="ARBA" id="ARBA00006930"/>
    </source>
</evidence>
<dbReference type="InterPro" id="IPR038729">
    <property type="entry name" value="Rad50/SbcC_AAA"/>
</dbReference>
<comment type="subunit">
    <text evidence="2">Heterodimer of SbcC and SbcD.</text>
</comment>
<evidence type="ECO:0000313" key="8">
    <source>
        <dbReference type="Proteomes" id="UP000297983"/>
    </source>
</evidence>
<dbReference type="EMBL" id="SOHL01000008">
    <property type="protein sequence ID" value="TFD72614.1"/>
    <property type="molecule type" value="Genomic_DNA"/>
</dbReference>
<evidence type="ECO:0000259" key="6">
    <source>
        <dbReference type="Pfam" id="PF13476"/>
    </source>
</evidence>
<evidence type="ECO:0000313" key="7">
    <source>
        <dbReference type="EMBL" id="TFD72614.1"/>
    </source>
</evidence>
<dbReference type="RefSeq" id="WP_134550797.1">
    <property type="nucleotide sequence ID" value="NZ_SOHL01000008.1"/>
</dbReference>
<dbReference type="InterPro" id="IPR027417">
    <property type="entry name" value="P-loop_NTPase"/>
</dbReference>
<dbReference type="Pfam" id="PF13558">
    <property type="entry name" value="SbcC_Walker_B"/>
    <property type="match status" value="1"/>
</dbReference>
<reference evidence="7 8" key="1">
    <citation type="submission" date="2019-03" db="EMBL/GenBank/DDBJ databases">
        <title>Genomics of glacier-inhabiting Cryobacterium strains.</title>
        <authorList>
            <person name="Liu Q."/>
            <person name="Xin Y.-H."/>
        </authorList>
    </citation>
    <scope>NUCLEOTIDE SEQUENCE [LARGE SCALE GENOMIC DNA]</scope>
    <source>
        <strain evidence="7 8">Hz16</strain>
    </source>
</reference>
<protein>
    <recommendedName>
        <fullName evidence="3">Nuclease SbcCD subunit C</fullName>
    </recommendedName>
</protein>
<dbReference type="Proteomes" id="UP000297983">
    <property type="component" value="Unassembled WGS sequence"/>
</dbReference>
<proteinExistence type="inferred from homology"/>
<accession>A0A4R9AZW9</accession>
<feature type="region of interest" description="Disordered" evidence="5">
    <location>
        <begin position="339"/>
        <end position="379"/>
    </location>
</feature>
<evidence type="ECO:0000256" key="3">
    <source>
        <dbReference type="ARBA" id="ARBA00013368"/>
    </source>
</evidence>
<feature type="compositionally biased region" description="Low complexity" evidence="5">
    <location>
        <begin position="354"/>
        <end position="364"/>
    </location>
</feature>
<comment type="caution">
    <text evidence="7">The sequence shown here is derived from an EMBL/GenBank/DDBJ whole genome shotgun (WGS) entry which is preliminary data.</text>
</comment>
<gene>
    <name evidence="7" type="ORF">E3T50_04605</name>
</gene>
<dbReference type="PANTHER" id="PTHR32114">
    <property type="entry name" value="ABC TRANSPORTER ABCH.3"/>
    <property type="match status" value="1"/>
</dbReference>
<evidence type="ECO:0000256" key="4">
    <source>
        <dbReference type="SAM" id="Coils"/>
    </source>
</evidence>
<dbReference type="AlphaFoldDB" id="A0A4R9AZW9"/>
<dbReference type="GO" id="GO:0006302">
    <property type="term" value="P:double-strand break repair"/>
    <property type="evidence" value="ECO:0007669"/>
    <property type="project" value="InterPro"/>
</dbReference>
<feature type="domain" description="Rad50/SbcC-type AAA" evidence="6">
    <location>
        <begin position="5"/>
        <end position="182"/>
    </location>
</feature>
<evidence type="ECO:0000256" key="2">
    <source>
        <dbReference type="ARBA" id="ARBA00011322"/>
    </source>
</evidence>